<dbReference type="InterPro" id="IPR050390">
    <property type="entry name" value="C5-Methyltransferase"/>
</dbReference>
<evidence type="ECO:0000256" key="11">
    <source>
        <dbReference type="SAM" id="MobiDB-lite"/>
    </source>
</evidence>
<keyword evidence="3 9" id="KW-0489">Methyltransferase</keyword>
<feature type="domain" description="Chromo" evidence="12">
    <location>
        <begin position="500"/>
        <end position="553"/>
    </location>
</feature>
<dbReference type="EC" id="2.1.1.37" evidence="2"/>
<evidence type="ECO:0000313" key="15">
    <source>
        <dbReference type="Proteomes" id="UP001417504"/>
    </source>
</evidence>
<dbReference type="FunFam" id="2.30.30.490:FF:000011">
    <property type="entry name" value="DNA (cytosine-5)-methyltransferase 1"/>
    <property type="match status" value="1"/>
</dbReference>
<evidence type="ECO:0000259" key="12">
    <source>
        <dbReference type="PROSITE" id="PS50013"/>
    </source>
</evidence>
<dbReference type="CDD" id="cd18635">
    <property type="entry name" value="CD_CMT3_like"/>
    <property type="match status" value="1"/>
</dbReference>
<comment type="caution">
    <text evidence="14">The sequence shown here is derived from an EMBL/GenBank/DDBJ whole genome shotgun (WGS) entry which is preliminary data.</text>
</comment>
<dbReference type="InterPro" id="IPR001025">
    <property type="entry name" value="BAH_dom"/>
</dbReference>
<dbReference type="AlphaFoldDB" id="A0AAP0F344"/>
<dbReference type="SUPFAM" id="SSF54160">
    <property type="entry name" value="Chromo domain-like"/>
    <property type="match status" value="1"/>
</dbReference>
<dbReference type="InterPro" id="IPR001525">
    <property type="entry name" value="C5_MeTfrase"/>
</dbReference>
<feature type="domain" description="BAH" evidence="13">
    <location>
        <begin position="234"/>
        <end position="353"/>
    </location>
</feature>
<dbReference type="GO" id="GO:0005634">
    <property type="term" value="C:nucleus"/>
    <property type="evidence" value="ECO:0007669"/>
    <property type="project" value="UniProtKB-SubCell"/>
</dbReference>
<feature type="active site" evidence="9">
    <location>
        <position position="578"/>
    </location>
</feature>
<evidence type="ECO:0000256" key="5">
    <source>
        <dbReference type="ARBA" id="ARBA00022691"/>
    </source>
</evidence>
<feature type="region of interest" description="Disordered" evidence="11">
    <location>
        <begin position="474"/>
        <end position="494"/>
    </location>
</feature>
<feature type="compositionally biased region" description="Acidic residues" evidence="11">
    <location>
        <begin position="477"/>
        <end position="494"/>
    </location>
</feature>
<dbReference type="PANTHER" id="PTHR10629:SF42">
    <property type="entry name" value="DNA (CYTOSINE-5)-METHYLTRANSFERASE CMT1-RELATED"/>
    <property type="match status" value="1"/>
</dbReference>
<dbReference type="NCBIfam" id="TIGR00675">
    <property type="entry name" value="dcm"/>
    <property type="match status" value="1"/>
</dbReference>
<dbReference type="Gene3D" id="3.40.50.150">
    <property type="entry name" value="Vaccinia Virus protein VP39"/>
    <property type="match status" value="2"/>
</dbReference>
<dbReference type="GO" id="GO:0003677">
    <property type="term" value="F:DNA binding"/>
    <property type="evidence" value="ECO:0007669"/>
    <property type="project" value="UniProtKB-KW"/>
</dbReference>
<evidence type="ECO:0000256" key="1">
    <source>
        <dbReference type="ARBA" id="ARBA00004123"/>
    </source>
</evidence>
<evidence type="ECO:0000256" key="9">
    <source>
        <dbReference type="PROSITE-ProRule" id="PRU01016"/>
    </source>
</evidence>
<dbReference type="GO" id="GO:0003886">
    <property type="term" value="F:DNA (cytosine-5-)-methyltransferase activity"/>
    <property type="evidence" value="ECO:0007669"/>
    <property type="project" value="UniProtKB-EC"/>
</dbReference>
<keyword evidence="7" id="KW-0539">Nucleus</keyword>
<keyword evidence="5 9" id="KW-0949">S-adenosyl-L-methionine</keyword>
<dbReference type="Gene3D" id="2.30.30.490">
    <property type="match status" value="1"/>
</dbReference>
<dbReference type="Gene3D" id="3.90.120.10">
    <property type="entry name" value="DNA Methylase, subunit A, domain 2"/>
    <property type="match status" value="1"/>
</dbReference>
<dbReference type="Pfam" id="PF01426">
    <property type="entry name" value="BAH"/>
    <property type="match status" value="1"/>
</dbReference>
<gene>
    <name evidence="14" type="ORF">Sjap_021080</name>
</gene>
<feature type="region of interest" description="Disordered" evidence="11">
    <location>
        <begin position="1"/>
        <end position="169"/>
    </location>
</feature>
<dbReference type="GO" id="GO:0044027">
    <property type="term" value="P:negative regulation of gene expression via chromosomal CpG island methylation"/>
    <property type="evidence" value="ECO:0007669"/>
    <property type="project" value="TreeGrafter"/>
</dbReference>
<dbReference type="PROSITE" id="PS50013">
    <property type="entry name" value="CHROMO_2"/>
    <property type="match status" value="1"/>
</dbReference>
<keyword evidence="4 9" id="KW-0808">Transferase</keyword>
<dbReference type="Pfam" id="PF00385">
    <property type="entry name" value="Chromo"/>
    <property type="match status" value="1"/>
</dbReference>
<dbReference type="FunFam" id="3.90.120.10:FF:000003">
    <property type="entry name" value="DNA (cytosine-5)-methyltransferase 1"/>
    <property type="match status" value="1"/>
</dbReference>
<dbReference type="InterPro" id="IPR016197">
    <property type="entry name" value="Chromo-like_dom_sf"/>
</dbReference>
<evidence type="ECO:0000313" key="14">
    <source>
        <dbReference type="EMBL" id="KAK9103826.1"/>
    </source>
</evidence>
<dbReference type="SMART" id="SM00439">
    <property type="entry name" value="BAH"/>
    <property type="match status" value="1"/>
</dbReference>
<dbReference type="PANTHER" id="PTHR10629">
    <property type="entry name" value="CYTOSINE-SPECIFIC METHYLTRANSFERASE"/>
    <property type="match status" value="1"/>
</dbReference>
<dbReference type="Pfam" id="PF00145">
    <property type="entry name" value="DNA_methylase"/>
    <property type="match status" value="1"/>
</dbReference>
<evidence type="ECO:0000256" key="8">
    <source>
        <dbReference type="ARBA" id="ARBA00047422"/>
    </source>
</evidence>
<reference evidence="14 15" key="1">
    <citation type="submission" date="2024-01" db="EMBL/GenBank/DDBJ databases">
        <title>Genome assemblies of Stephania.</title>
        <authorList>
            <person name="Yang L."/>
        </authorList>
    </citation>
    <scope>NUCLEOTIDE SEQUENCE [LARGE SCALE GENOMIC DNA]</scope>
    <source>
        <strain evidence="14">QJT</strain>
        <tissue evidence="14">Leaf</tissue>
    </source>
</reference>
<accession>A0AAP0F344</accession>
<dbReference type="InterPro" id="IPR029063">
    <property type="entry name" value="SAM-dependent_MTases_sf"/>
</dbReference>
<dbReference type="EMBL" id="JBBNAE010000008">
    <property type="protein sequence ID" value="KAK9103826.1"/>
    <property type="molecule type" value="Genomic_DNA"/>
</dbReference>
<keyword evidence="15" id="KW-1185">Reference proteome</keyword>
<comment type="similarity">
    <text evidence="9 10">Belongs to the class I-like SAM-binding methyltransferase superfamily. C5-methyltransferase family.</text>
</comment>
<keyword evidence="6" id="KW-0238">DNA-binding</keyword>
<dbReference type="PROSITE" id="PS51038">
    <property type="entry name" value="BAH"/>
    <property type="match status" value="1"/>
</dbReference>
<dbReference type="InterPro" id="IPR000953">
    <property type="entry name" value="Chromo/chromo_shadow_dom"/>
</dbReference>
<evidence type="ECO:0000256" key="6">
    <source>
        <dbReference type="ARBA" id="ARBA00023125"/>
    </source>
</evidence>
<evidence type="ECO:0000256" key="10">
    <source>
        <dbReference type="RuleBase" id="RU000416"/>
    </source>
</evidence>
<evidence type="ECO:0000256" key="3">
    <source>
        <dbReference type="ARBA" id="ARBA00022603"/>
    </source>
</evidence>
<feature type="compositionally biased region" description="Low complexity" evidence="11">
    <location>
        <begin position="22"/>
        <end position="33"/>
    </location>
</feature>
<dbReference type="GO" id="GO:0003682">
    <property type="term" value="F:chromatin binding"/>
    <property type="evidence" value="ECO:0007669"/>
    <property type="project" value="InterPro"/>
</dbReference>
<organism evidence="14 15">
    <name type="scientific">Stephania japonica</name>
    <dbReference type="NCBI Taxonomy" id="461633"/>
    <lineage>
        <taxon>Eukaryota</taxon>
        <taxon>Viridiplantae</taxon>
        <taxon>Streptophyta</taxon>
        <taxon>Embryophyta</taxon>
        <taxon>Tracheophyta</taxon>
        <taxon>Spermatophyta</taxon>
        <taxon>Magnoliopsida</taxon>
        <taxon>Ranunculales</taxon>
        <taxon>Menispermaceae</taxon>
        <taxon>Menispermoideae</taxon>
        <taxon>Cissampelideae</taxon>
        <taxon>Stephania</taxon>
    </lineage>
</organism>
<dbReference type="SMART" id="SM00298">
    <property type="entry name" value="CHROMO"/>
    <property type="match status" value="1"/>
</dbReference>
<dbReference type="InterPro" id="IPR023780">
    <property type="entry name" value="Chromo_domain"/>
</dbReference>
<evidence type="ECO:0000256" key="2">
    <source>
        <dbReference type="ARBA" id="ARBA00011975"/>
    </source>
</evidence>
<comment type="catalytic activity">
    <reaction evidence="8">
        <text>a 2'-deoxycytidine in DNA + S-adenosyl-L-methionine = a 5-methyl-2'-deoxycytidine in DNA + S-adenosyl-L-homocysteine + H(+)</text>
        <dbReference type="Rhea" id="RHEA:13681"/>
        <dbReference type="Rhea" id="RHEA-COMP:11369"/>
        <dbReference type="Rhea" id="RHEA-COMP:11370"/>
        <dbReference type="ChEBI" id="CHEBI:15378"/>
        <dbReference type="ChEBI" id="CHEBI:57856"/>
        <dbReference type="ChEBI" id="CHEBI:59789"/>
        <dbReference type="ChEBI" id="CHEBI:85452"/>
        <dbReference type="ChEBI" id="CHEBI:85454"/>
        <dbReference type="EC" id="2.1.1.37"/>
    </reaction>
</comment>
<protein>
    <recommendedName>
        <fullName evidence="2">DNA (cytosine-5-)-methyltransferase</fullName>
        <ecNumber evidence="2">2.1.1.37</ecNumber>
    </recommendedName>
</protein>
<evidence type="ECO:0000256" key="4">
    <source>
        <dbReference type="ARBA" id="ARBA00022679"/>
    </source>
</evidence>
<dbReference type="GO" id="GO:0032259">
    <property type="term" value="P:methylation"/>
    <property type="evidence" value="ECO:0007669"/>
    <property type="project" value="UniProtKB-KW"/>
</dbReference>
<dbReference type="InterPro" id="IPR043151">
    <property type="entry name" value="BAH_sf"/>
</dbReference>
<feature type="compositionally biased region" description="Basic residues" evidence="11">
    <location>
        <begin position="1"/>
        <end position="11"/>
    </location>
</feature>
<sequence>MPSKRPLRRRAAKAEEIGGGEAEIAAPSSSESENYNQGESADAKPSLVNKKTKRAAVGVDMEAKPSRRNFSRRATKMEEIDNDEADVAEPSGSASMDNCEREAPNQIEDDVPAKPNSLKKNTKRSAVAEVLEAKPSQKKRRSGARKEEIDSIEEESSVKPCSSKKRVKGAVVPTDPDVQFYGIPIPSDEARKRWPKRYGANKKKAEEGKNAKKEDEEPVLLAVRHYAQALVDGCVFNLNDDAYIKGEEGKPDYIAKIVEFFESTDKKPYIKARWFFKAEDTVIKDHAHLIDSRRLFYSDSTDDNPLGCIISKLRIVQVAPNMDLATREATLLDCDFYYDMSYSLQYSTFANLPEDDRQAGSEESTISDEKAYEMKSKSEDCATQEMALLDLYSGCGAMSTGLCLGARLSGINLVTRWAVDLNSHACDSLKLNHPDTEVRNESAENFLMLLKEWEKLCQEFSVLRNIQSQEHNFEANLDNDGDDGDDGDDDSNQNEDSEIFEVEKLIGICYGDPNETRELGLYFKVHWKGYGESEDTWEPIQGLSDCREKIREFVTHGYNSKILPLPGDVHIICGGPPCQGISGFNRFRKKDAPLEDEKNQQLIVFMDIVDYLKPEFVLMENVVDILKFADGFLGRYALGRLVSMEYQARLGIMAAGCYGLPQFRMRVFLWGASRCQALPQYPLPTHDVVPRGVKPHEFMQNIVPYDKDESKNLKKELYLGDAISDLPEVKNSETKDEMSYEKTAQTEFQKHIRLSIHKLMGCSKIEKMAEQNTTLYDHRPLQLNTDDYHRVCRIPKRKGANFRDLPGVKVRPDKKVEWDESIERELLPSGKPLVPNYAMTFVRGSSTKPFKRLWWDETVATVVTRAEPHNQQILHPTQDRVLTIRENARLQGFPDCYKLCGPVKERYIQVGNAVAVPVSRALGYALGMASKGIYGEKPVFKLPRSYPNCLRQTSSTALEEAADS</sequence>
<proteinExistence type="inferred from homology"/>
<comment type="subcellular location">
    <subcellularLocation>
        <location evidence="1">Nucleus</location>
    </subcellularLocation>
</comment>
<evidence type="ECO:0000256" key="7">
    <source>
        <dbReference type="ARBA" id="ARBA00023242"/>
    </source>
</evidence>
<evidence type="ECO:0000259" key="13">
    <source>
        <dbReference type="PROSITE" id="PS51038"/>
    </source>
</evidence>
<name>A0AAP0F344_9MAGN</name>
<dbReference type="SUPFAM" id="SSF53335">
    <property type="entry name" value="S-adenosyl-L-methionine-dependent methyltransferases"/>
    <property type="match status" value="1"/>
</dbReference>
<dbReference type="Proteomes" id="UP001417504">
    <property type="component" value="Unassembled WGS sequence"/>
</dbReference>
<dbReference type="PROSITE" id="PS51679">
    <property type="entry name" value="SAM_MT_C5"/>
    <property type="match status" value="1"/>
</dbReference>
<dbReference type="PRINTS" id="PR00105">
    <property type="entry name" value="C5METTRFRASE"/>
</dbReference>